<protein>
    <submittedName>
        <fullName evidence="1">Uncharacterized protein</fullName>
    </submittedName>
</protein>
<name>A0A163D819_PHYB8</name>
<keyword evidence="2" id="KW-1185">Reference proteome</keyword>
<dbReference type="RefSeq" id="XP_018287480.1">
    <property type="nucleotide sequence ID" value="XM_018441628.1"/>
</dbReference>
<dbReference type="InParanoid" id="A0A163D819"/>
<reference evidence="2" key="1">
    <citation type="submission" date="2015-06" db="EMBL/GenBank/DDBJ databases">
        <title>Expansion of signal transduction pathways in fungi by whole-genome duplication.</title>
        <authorList>
            <consortium name="DOE Joint Genome Institute"/>
            <person name="Corrochano L.M."/>
            <person name="Kuo A."/>
            <person name="Marcet-Houben M."/>
            <person name="Polaino S."/>
            <person name="Salamov A."/>
            <person name="Villalobos J.M."/>
            <person name="Alvarez M.I."/>
            <person name="Avalos J."/>
            <person name="Benito E.P."/>
            <person name="Benoit I."/>
            <person name="Burger G."/>
            <person name="Camino L.P."/>
            <person name="Canovas D."/>
            <person name="Cerda-Olmedo E."/>
            <person name="Cheng J.-F."/>
            <person name="Dominguez A."/>
            <person name="Elias M."/>
            <person name="Eslava A.P."/>
            <person name="Glaser F."/>
            <person name="Grimwood J."/>
            <person name="Gutierrez G."/>
            <person name="Heitman J."/>
            <person name="Henrissat B."/>
            <person name="Iturriaga E.A."/>
            <person name="Lang B.F."/>
            <person name="Lavin J.L."/>
            <person name="Lee S."/>
            <person name="Li W."/>
            <person name="Lindquist E."/>
            <person name="Lopez-Garcia S."/>
            <person name="Luque E.M."/>
            <person name="Marcos A.T."/>
            <person name="Martin J."/>
            <person name="McCluskey K."/>
            <person name="Medina H.R."/>
            <person name="Miralles-Duran A."/>
            <person name="Miyazaki A."/>
            <person name="Munoz-Torres E."/>
            <person name="Oguiza J.A."/>
            <person name="Ohm R."/>
            <person name="Olmedo M."/>
            <person name="Orejas M."/>
            <person name="Ortiz-Castellanos L."/>
            <person name="Pisabarro A.G."/>
            <person name="Rodriguez-Romero J."/>
            <person name="Ruiz-Herrera J."/>
            <person name="Ruiz-Vazquez R."/>
            <person name="Sanz C."/>
            <person name="Schackwitz W."/>
            <person name="Schmutz J."/>
            <person name="Shahriari M."/>
            <person name="Shelest E."/>
            <person name="Silva-Franco F."/>
            <person name="Soanes D."/>
            <person name="Syed K."/>
            <person name="Tagua V.G."/>
            <person name="Talbot N.J."/>
            <person name="Thon M."/>
            <person name="De vries R.P."/>
            <person name="Wiebenga A."/>
            <person name="Yadav J.S."/>
            <person name="Braun E.L."/>
            <person name="Baker S."/>
            <person name="Garre V."/>
            <person name="Horwitz B."/>
            <person name="Torres-Martinez S."/>
            <person name="Idnurm A."/>
            <person name="Herrera-Estrella A."/>
            <person name="Gabaldon T."/>
            <person name="Grigoriev I.V."/>
        </authorList>
    </citation>
    <scope>NUCLEOTIDE SEQUENCE [LARGE SCALE GENOMIC DNA]</scope>
    <source>
        <strain evidence="2">NRRL 1555(-)</strain>
    </source>
</reference>
<accession>A0A163D819</accession>
<proteinExistence type="predicted"/>
<organism evidence="1 2">
    <name type="scientific">Phycomyces blakesleeanus (strain ATCC 8743b / DSM 1359 / FGSC 10004 / NBRC 33097 / NRRL 1555)</name>
    <dbReference type="NCBI Taxonomy" id="763407"/>
    <lineage>
        <taxon>Eukaryota</taxon>
        <taxon>Fungi</taxon>
        <taxon>Fungi incertae sedis</taxon>
        <taxon>Mucoromycota</taxon>
        <taxon>Mucoromycotina</taxon>
        <taxon>Mucoromycetes</taxon>
        <taxon>Mucorales</taxon>
        <taxon>Phycomycetaceae</taxon>
        <taxon>Phycomyces</taxon>
    </lineage>
</organism>
<evidence type="ECO:0000313" key="1">
    <source>
        <dbReference type="EMBL" id="OAD69440.1"/>
    </source>
</evidence>
<dbReference type="VEuPathDB" id="FungiDB:PHYBLDRAFT_66339"/>
<dbReference type="GeneID" id="29002534"/>
<sequence length="172" mass="19320">MTCKKKFCLLLKDLPNKAIDSRGYKKAIVTPKKSLVVYNVTEKLALHIANKIIAFFLLQHQRIIFLTFNMSNINNINNANKIVIVSKLSKKYDTALTEFNSIFLVRREFSSVVAVREAARAYGAKHNIALTTAYSSSSRIKLICKHSGEYRDIRKAEKAAQVLVNGESPLSG</sequence>
<dbReference type="EMBL" id="KV440991">
    <property type="protein sequence ID" value="OAD69440.1"/>
    <property type="molecule type" value="Genomic_DNA"/>
</dbReference>
<dbReference type="Proteomes" id="UP000077315">
    <property type="component" value="Unassembled WGS sequence"/>
</dbReference>
<gene>
    <name evidence="1" type="ORF">PHYBLDRAFT_66339</name>
</gene>
<evidence type="ECO:0000313" key="2">
    <source>
        <dbReference type="Proteomes" id="UP000077315"/>
    </source>
</evidence>
<dbReference type="AlphaFoldDB" id="A0A163D819"/>